<feature type="region of interest" description="Disordered" evidence="1">
    <location>
        <begin position="38"/>
        <end position="86"/>
    </location>
</feature>
<dbReference type="VEuPathDB" id="FungiDB:G647_03542"/>
<evidence type="ECO:0000256" key="1">
    <source>
        <dbReference type="SAM" id="MobiDB-lite"/>
    </source>
</evidence>
<dbReference type="GeneID" id="19982035"/>
<evidence type="ECO:0000313" key="3">
    <source>
        <dbReference type="Proteomes" id="UP000030678"/>
    </source>
</evidence>
<dbReference type="HOGENOM" id="CLU_1384017_0_0_1"/>
<name>V9DCY5_9EURO</name>
<accession>V9DCY5</accession>
<sequence length="197" mass="21496">MPAGVIHFVTETGQSEIGVPGKKRLSRINSHVARFSHNRRKNNKNNNSTTVSRTSSPLQVDFVLESPRTDDSRSSSDSPKSVTPYPVQLVAEDIKDPNVIQVGLPERRPSTGSHGSNGLEANQLTRYNSAPAAVPVSNDEDESYGKALARRNSEEAISFGHVPRIGSLGSTFQLGNTFDHYERYLLNYCGSLLSAVL</sequence>
<dbReference type="Proteomes" id="UP000030678">
    <property type="component" value="Unassembled WGS sequence"/>
</dbReference>
<dbReference type="OrthoDB" id="4144886at2759"/>
<reference evidence="2 3" key="1">
    <citation type="submission" date="2013-03" db="EMBL/GenBank/DDBJ databases">
        <title>The Genome Sequence of Cladophialophora carrionii CBS 160.54.</title>
        <authorList>
            <consortium name="The Broad Institute Genomics Platform"/>
            <person name="Cuomo C."/>
            <person name="de Hoog S."/>
            <person name="Gorbushina A."/>
            <person name="Walker B."/>
            <person name="Young S.K."/>
            <person name="Zeng Q."/>
            <person name="Gargeya S."/>
            <person name="Fitzgerald M."/>
            <person name="Haas B."/>
            <person name="Abouelleil A."/>
            <person name="Allen A.W."/>
            <person name="Alvarado L."/>
            <person name="Arachchi H.M."/>
            <person name="Berlin A.M."/>
            <person name="Chapman S.B."/>
            <person name="Gainer-Dewar J."/>
            <person name="Goldberg J."/>
            <person name="Griggs A."/>
            <person name="Gujja S."/>
            <person name="Hansen M."/>
            <person name="Howarth C."/>
            <person name="Imamovic A."/>
            <person name="Ireland A."/>
            <person name="Larimer J."/>
            <person name="McCowan C."/>
            <person name="Murphy C."/>
            <person name="Pearson M."/>
            <person name="Poon T.W."/>
            <person name="Priest M."/>
            <person name="Roberts A."/>
            <person name="Saif S."/>
            <person name="Shea T."/>
            <person name="Sisk P."/>
            <person name="Sykes S."/>
            <person name="Wortman J."/>
            <person name="Nusbaum C."/>
            <person name="Birren B."/>
        </authorList>
    </citation>
    <scope>NUCLEOTIDE SEQUENCE [LARGE SCALE GENOMIC DNA]</scope>
    <source>
        <strain evidence="2 3">CBS 160.54</strain>
    </source>
</reference>
<feature type="compositionally biased region" description="Low complexity" evidence="1">
    <location>
        <begin position="75"/>
        <end position="84"/>
    </location>
</feature>
<dbReference type="AlphaFoldDB" id="V9DCY5"/>
<protein>
    <submittedName>
        <fullName evidence="2">Uncharacterized protein</fullName>
    </submittedName>
</protein>
<evidence type="ECO:0000313" key="2">
    <source>
        <dbReference type="EMBL" id="ETI24173.1"/>
    </source>
</evidence>
<proteinExistence type="predicted"/>
<dbReference type="RefSeq" id="XP_008726109.1">
    <property type="nucleotide sequence ID" value="XM_008727887.1"/>
</dbReference>
<gene>
    <name evidence="2" type="ORF">G647_03542</name>
</gene>
<organism evidence="2 3">
    <name type="scientific">Cladophialophora carrionii CBS 160.54</name>
    <dbReference type="NCBI Taxonomy" id="1279043"/>
    <lineage>
        <taxon>Eukaryota</taxon>
        <taxon>Fungi</taxon>
        <taxon>Dikarya</taxon>
        <taxon>Ascomycota</taxon>
        <taxon>Pezizomycotina</taxon>
        <taxon>Eurotiomycetes</taxon>
        <taxon>Chaetothyriomycetidae</taxon>
        <taxon>Chaetothyriales</taxon>
        <taxon>Herpotrichiellaceae</taxon>
        <taxon>Cladophialophora</taxon>
    </lineage>
</organism>
<feature type="compositionally biased region" description="Low complexity" evidence="1">
    <location>
        <begin position="44"/>
        <end position="56"/>
    </location>
</feature>
<dbReference type="EMBL" id="KB822704">
    <property type="protein sequence ID" value="ETI24173.1"/>
    <property type="molecule type" value="Genomic_DNA"/>
</dbReference>